<name>A0A9Q9AVM6_9PEZI</name>
<proteinExistence type="predicted"/>
<feature type="chain" id="PRO_5040268437" evidence="1">
    <location>
        <begin position="18"/>
        <end position="259"/>
    </location>
</feature>
<sequence>MHSIFLAALVATATTFAQQTFSEQQASRGPASNDFSYLNLTFAGRHATDCGASSNENNTLDVYIHSIPTSRVCFGMTVNTYFMNDHDANLTIIDQNSNTHQLEGYQAPEEPCPAGLDDCGPRYSLTRRSDFDTSTWYEQVRHSQQRPGTSEDDDNDGFGELAFRTYVDLDCVSRPDLYPKRSWNCERGEDEADCADLGLQSVIASFSIEPVTEEERSSGTCDIAVQESGASGDSAVTRKSLLVALMSFVLTYATVETIV</sequence>
<feature type="signal peptide" evidence="1">
    <location>
        <begin position="1"/>
        <end position="17"/>
    </location>
</feature>
<dbReference type="Proteomes" id="UP001056384">
    <property type="component" value="Chromosome 7"/>
</dbReference>
<keyword evidence="1" id="KW-0732">Signal</keyword>
<evidence type="ECO:0000256" key="1">
    <source>
        <dbReference type="SAM" id="SignalP"/>
    </source>
</evidence>
<dbReference type="AlphaFoldDB" id="A0A9Q9AVM6"/>
<organism evidence="2 3">
    <name type="scientific">Septoria linicola</name>
    <dbReference type="NCBI Taxonomy" id="215465"/>
    <lineage>
        <taxon>Eukaryota</taxon>
        <taxon>Fungi</taxon>
        <taxon>Dikarya</taxon>
        <taxon>Ascomycota</taxon>
        <taxon>Pezizomycotina</taxon>
        <taxon>Dothideomycetes</taxon>
        <taxon>Dothideomycetidae</taxon>
        <taxon>Mycosphaerellales</taxon>
        <taxon>Mycosphaerellaceae</taxon>
        <taxon>Septoria</taxon>
    </lineage>
</organism>
<gene>
    <name evidence="2" type="ORF">Slin15195_G090080</name>
</gene>
<evidence type="ECO:0000313" key="3">
    <source>
        <dbReference type="Proteomes" id="UP001056384"/>
    </source>
</evidence>
<keyword evidence="3" id="KW-1185">Reference proteome</keyword>
<evidence type="ECO:0000313" key="2">
    <source>
        <dbReference type="EMBL" id="USW55689.1"/>
    </source>
</evidence>
<reference evidence="2" key="1">
    <citation type="submission" date="2022-06" db="EMBL/GenBank/DDBJ databases">
        <title>Complete genome sequences of two strains of the flax pathogen Septoria linicola.</title>
        <authorList>
            <person name="Lapalu N."/>
            <person name="Simon A."/>
            <person name="Demenou B."/>
            <person name="Paumier D."/>
            <person name="Guillot M.-P."/>
            <person name="Gout L."/>
            <person name="Valade R."/>
        </authorList>
    </citation>
    <scope>NUCLEOTIDE SEQUENCE</scope>
    <source>
        <strain evidence="2">SE15195</strain>
    </source>
</reference>
<accession>A0A9Q9AVM6</accession>
<protein>
    <submittedName>
        <fullName evidence="2">Uncharacterized protein</fullName>
    </submittedName>
</protein>
<dbReference type="EMBL" id="CP099424">
    <property type="protein sequence ID" value="USW55689.1"/>
    <property type="molecule type" value="Genomic_DNA"/>
</dbReference>